<dbReference type="Proteomes" id="UP000005226">
    <property type="component" value="Chromosome 5"/>
</dbReference>
<dbReference type="InterPro" id="IPR050540">
    <property type="entry name" value="F-actin_Monoox_Mical"/>
</dbReference>
<accession>A0A674MEH2</accession>
<dbReference type="PANTHER" id="PTHR23167:SF87">
    <property type="entry name" value="MICAL-LIKE PROTEIN 2"/>
    <property type="match status" value="1"/>
</dbReference>
<dbReference type="Ensembl" id="ENSTRUT00000083454.1">
    <property type="protein sequence ID" value="ENSTRUP00000059436.1"/>
    <property type="gene ID" value="ENSTRUG00000029216.1"/>
</dbReference>
<evidence type="ECO:0000256" key="2">
    <source>
        <dbReference type="ARBA" id="ARBA00022553"/>
    </source>
</evidence>
<keyword evidence="4" id="KW-0175">Coiled coil</keyword>
<evidence type="ECO:0000256" key="4">
    <source>
        <dbReference type="ARBA" id="ARBA00023054"/>
    </source>
</evidence>
<keyword evidence="2" id="KW-0597">Phosphoprotein</keyword>
<feature type="domain" description="Calponin-homology (CH)" evidence="5">
    <location>
        <begin position="1"/>
        <end position="104"/>
    </location>
</feature>
<name>A0A674MEH2_TAKRU</name>
<dbReference type="AlphaFoldDB" id="A0A674MEH2"/>
<keyword evidence="7" id="KW-1185">Reference proteome</keyword>
<dbReference type="InterPro" id="IPR001715">
    <property type="entry name" value="CH_dom"/>
</dbReference>
<reference evidence="6" key="3">
    <citation type="submission" date="2025-09" db="UniProtKB">
        <authorList>
            <consortium name="Ensembl"/>
        </authorList>
    </citation>
    <scope>IDENTIFICATION</scope>
</reference>
<dbReference type="SMART" id="SM00033">
    <property type="entry name" value="CH"/>
    <property type="match status" value="1"/>
</dbReference>
<dbReference type="SUPFAM" id="SSF47576">
    <property type="entry name" value="Calponin-homology domain, CH-domain"/>
    <property type="match status" value="1"/>
</dbReference>
<dbReference type="PANTHER" id="PTHR23167">
    <property type="entry name" value="CALPONIN HOMOLOGY DOMAIN-CONTAINING PROTEIN DDB_G0272472-RELATED"/>
    <property type="match status" value="1"/>
</dbReference>
<evidence type="ECO:0000256" key="3">
    <source>
        <dbReference type="ARBA" id="ARBA00022753"/>
    </source>
</evidence>
<dbReference type="FunFam" id="1.10.418.10:FF:000023">
    <property type="entry name" value="EH domain-binding protein 1 isoform X1"/>
    <property type="match status" value="1"/>
</dbReference>
<evidence type="ECO:0000313" key="6">
    <source>
        <dbReference type="Ensembl" id="ENSTRUP00000059436.1"/>
    </source>
</evidence>
<dbReference type="InParanoid" id="A0A674MEH2"/>
<dbReference type="OMA" id="RAHCDGY"/>
<dbReference type="GO" id="GO:0005768">
    <property type="term" value="C:endosome"/>
    <property type="evidence" value="ECO:0007669"/>
    <property type="project" value="UniProtKB-SubCell"/>
</dbReference>
<sequence>MAAIKALEQWCRAHCDGYRDVTITNMTTSFRSGLAFCALIHNYRPDLIDYDSLRKEDVFENNRLAFQVAEEKLGIPALLDAEDMVALKIPDRLTLPQELLQVRIEPTSTGRFLHSSFRV</sequence>
<evidence type="ECO:0000313" key="7">
    <source>
        <dbReference type="Proteomes" id="UP000005226"/>
    </source>
</evidence>
<reference evidence="6 7" key="1">
    <citation type="journal article" date="2011" name="Genome Biol. Evol.">
        <title>Integration of the genetic map and genome assembly of fugu facilitates insights into distinct features of genome evolution in teleosts and mammals.</title>
        <authorList>
            <person name="Kai W."/>
            <person name="Kikuchi K."/>
            <person name="Tohari S."/>
            <person name="Chew A.K."/>
            <person name="Tay A."/>
            <person name="Fujiwara A."/>
            <person name="Hosoya S."/>
            <person name="Suetake H."/>
            <person name="Naruse K."/>
            <person name="Brenner S."/>
            <person name="Suzuki Y."/>
            <person name="Venkatesh B."/>
        </authorList>
    </citation>
    <scope>NUCLEOTIDE SEQUENCE [LARGE SCALE GENOMIC DNA]</scope>
</reference>
<dbReference type="InterPro" id="IPR036872">
    <property type="entry name" value="CH_dom_sf"/>
</dbReference>
<dbReference type="PROSITE" id="PS50021">
    <property type="entry name" value="CH"/>
    <property type="match status" value="1"/>
</dbReference>
<evidence type="ECO:0000259" key="5">
    <source>
        <dbReference type="PROSITE" id="PS50021"/>
    </source>
</evidence>
<protein>
    <recommendedName>
        <fullName evidence="5">Calponin-homology (CH) domain-containing protein</fullName>
    </recommendedName>
</protein>
<dbReference type="Pfam" id="PF00307">
    <property type="entry name" value="CH"/>
    <property type="match status" value="1"/>
</dbReference>
<reference evidence="6" key="2">
    <citation type="submission" date="2025-08" db="UniProtKB">
        <authorList>
            <consortium name="Ensembl"/>
        </authorList>
    </citation>
    <scope>IDENTIFICATION</scope>
</reference>
<comment type="subcellular location">
    <subcellularLocation>
        <location evidence="1">Endosome</location>
    </subcellularLocation>
</comment>
<keyword evidence="3" id="KW-0967">Endosome</keyword>
<proteinExistence type="predicted"/>
<evidence type="ECO:0000256" key="1">
    <source>
        <dbReference type="ARBA" id="ARBA00004177"/>
    </source>
</evidence>
<organism evidence="6 7">
    <name type="scientific">Takifugu rubripes</name>
    <name type="common">Japanese pufferfish</name>
    <name type="synonym">Fugu rubripes</name>
    <dbReference type="NCBI Taxonomy" id="31033"/>
    <lineage>
        <taxon>Eukaryota</taxon>
        <taxon>Metazoa</taxon>
        <taxon>Chordata</taxon>
        <taxon>Craniata</taxon>
        <taxon>Vertebrata</taxon>
        <taxon>Euteleostomi</taxon>
        <taxon>Actinopterygii</taxon>
        <taxon>Neopterygii</taxon>
        <taxon>Teleostei</taxon>
        <taxon>Neoteleostei</taxon>
        <taxon>Acanthomorphata</taxon>
        <taxon>Eupercaria</taxon>
        <taxon>Tetraodontiformes</taxon>
        <taxon>Tetradontoidea</taxon>
        <taxon>Tetraodontidae</taxon>
        <taxon>Takifugu</taxon>
    </lineage>
</organism>
<dbReference type="GeneTree" id="ENSGT00940000160222"/>
<dbReference type="Gene3D" id="1.10.418.10">
    <property type="entry name" value="Calponin-like domain"/>
    <property type="match status" value="1"/>
</dbReference>